<dbReference type="CDD" id="cd03809">
    <property type="entry name" value="GT4_MtfB-like"/>
    <property type="match status" value="1"/>
</dbReference>
<sequence length="350" mass="38382">MIYINGRFLTRTVTGVERFAIEIVRALDATPRAETFCLLAPRDVARPDWLQNMGFATVGRLNGHAWEQIELLAAARSGTLLNLCNSGPVLHPRSLVVLHDGWVFRHPDHFSRAYRLFHQTLDRVLARRAQIASVSQFSRGELAAILALDPAHVAVIPNAANHLDRIAPDPAIAARLDLAGARYLLMVGSFAPNKNIPMAIRAFLDCAKPDERLVIVGAKVGVFANDTPHDLPGKVVLAGRVTDSELLTLYKGAQALVFPSIYEGFGIPPLEAMHLGIPVLASHIPVVREVCGEAALYFDPHDQRAIAESMRRVLDDDSLHARLTAAARLRATGYSWQVSANRLTELTRAL</sequence>
<name>A0ABU8RYG5_9SPHN</name>
<evidence type="ECO:0000313" key="4">
    <source>
        <dbReference type="Proteomes" id="UP001361239"/>
    </source>
</evidence>
<dbReference type="InterPro" id="IPR001296">
    <property type="entry name" value="Glyco_trans_1"/>
</dbReference>
<proteinExistence type="predicted"/>
<evidence type="ECO:0000259" key="2">
    <source>
        <dbReference type="Pfam" id="PF00534"/>
    </source>
</evidence>
<dbReference type="Proteomes" id="UP001361239">
    <property type="component" value="Unassembled WGS sequence"/>
</dbReference>
<keyword evidence="1" id="KW-0808">Transferase</keyword>
<comment type="caution">
    <text evidence="3">The sequence shown here is derived from an EMBL/GenBank/DDBJ whole genome shotgun (WGS) entry which is preliminary data.</text>
</comment>
<dbReference type="Gene3D" id="3.40.50.2000">
    <property type="entry name" value="Glycogen Phosphorylase B"/>
    <property type="match status" value="2"/>
</dbReference>
<dbReference type="EMBL" id="JBBHJZ010000003">
    <property type="protein sequence ID" value="MEJ5977782.1"/>
    <property type="molecule type" value="Genomic_DNA"/>
</dbReference>
<gene>
    <name evidence="3" type="ORF">WG901_14125</name>
</gene>
<evidence type="ECO:0000256" key="1">
    <source>
        <dbReference type="ARBA" id="ARBA00022679"/>
    </source>
</evidence>
<organism evidence="3 4">
    <name type="scientific">Novosphingobium anseongense</name>
    <dbReference type="NCBI Taxonomy" id="3133436"/>
    <lineage>
        <taxon>Bacteria</taxon>
        <taxon>Pseudomonadati</taxon>
        <taxon>Pseudomonadota</taxon>
        <taxon>Alphaproteobacteria</taxon>
        <taxon>Sphingomonadales</taxon>
        <taxon>Sphingomonadaceae</taxon>
        <taxon>Novosphingobium</taxon>
    </lineage>
</organism>
<reference evidence="3 4" key="1">
    <citation type="submission" date="2024-03" db="EMBL/GenBank/DDBJ databases">
        <authorList>
            <person name="Jo J.-H."/>
        </authorList>
    </citation>
    <scope>NUCLEOTIDE SEQUENCE [LARGE SCALE GENOMIC DNA]</scope>
    <source>
        <strain evidence="3 4">PS1R-30</strain>
    </source>
</reference>
<evidence type="ECO:0000313" key="3">
    <source>
        <dbReference type="EMBL" id="MEJ5977782.1"/>
    </source>
</evidence>
<dbReference type="PANTHER" id="PTHR46401:SF2">
    <property type="entry name" value="GLYCOSYLTRANSFERASE WBBK-RELATED"/>
    <property type="match status" value="1"/>
</dbReference>
<protein>
    <submittedName>
        <fullName evidence="3">Glycosyltransferase family 1 protein</fullName>
    </submittedName>
</protein>
<dbReference type="PANTHER" id="PTHR46401">
    <property type="entry name" value="GLYCOSYLTRANSFERASE WBBK-RELATED"/>
    <property type="match status" value="1"/>
</dbReference>
<dbReference type="RefSeq" id="WP_339587737.1">
    <property type="nucleotide sequence ID" value="NZ_JBBHJZ010000003.1"/>
</dbReference>
<accession>A0ABU8RYG5</accession>
<keyword evidence="4" id="KW-1185">Reference proteome</keyword>
<dbReference type="SUPFAM" id="SSF53756">
    <property type="entry name" value="UDP-Glycosyltransferase/glycogen phosphorylase"/>
    <property type="match status" value="1"/>
</dbReference>
<dbReference type="Pfam" id="PF00534">
    <property type="entry name" value="Glycos_transf_1"/>
    <property type="match status" value="1"/>
</dbReference>
<feature type="domain" description="Glycosyl transferase family 1" evidence="2">
    <location>
        <begin position="181"/>
        <end position="329"/>
    </location>
</feature>